<sequence length="187" mass="21331">MAQQLVDDHLSMAGHLIPWSVASHNAQGAIQRHLQDFHSPQRAYDFSVENFDKRTVMLCDQCEKDYHVGCFCDSGLCDLKVSFRIFVMLSTCIYSVTQYSFSHLVHELPRDKWFCCDDCNRIHVALQNLVLVGAEMIPASVSYAIHRRHVENEFVDGVSNDVQWRILSGKSRYPEHLPVLSSAAAIF</sequence>
<dbReference type="PANTHER" id="PTHR47025">
    <property type="entry name" value="AUTOIMMUNE REGULATOR"/>
    <property type="match status" value="1"/>
</dbReference>
<proteinExistence type="predicted"/>
<dbReference type="EMBL" id="JACBKZ010000002">
    <property type="protein sequence ID" value="KAF5958148.1"/>
    <property type="molecule type" value="Genomic_DNA"/>
</dbReference>
<dbReference type="Gene3D" id="3.30.40.10">
    <property type="entry name" value="Zinc/RING finger domain, C3HC4 (zinc finger)"/>
    <property type="match status" value="1"/>
</dbReference>
<reference evidence="1 2" key="2">
    <citation type="submission" date="2020-07" db="EMBL/GenBank/DDBJ databases">
        <title>Genome assembly of wild tea tree DASZ reveals pedigree and selection history of tea varieties.</title>
        <authorList>
            <person name="Zhang W."/>
        </authorList>
    </citation>
    <scope>NUCLEOTIDE SEQUENCE [LARGE SCALE GENOMIC DNA]</scope>
    <source>
        <strain evidence="2">cv. G240</strain>
        <tissue evidence="1">Leaf</tissue>
    </source>
</reference>
<name>A0A7J7I224_CAMSI</name>
<dbReference type="AlphaFoldDB" id="A0A7J7I224"/>
<evidence type="ECO:0000313" key="2">
    <source>
        <dbReference type="Proteomes" id="UP000593564"/>
    </source>
</evidence>
<evidence type="ECO:0000313" key="1">
    <source>
        <dbReference type="EMBL" id="KAF5958148.1"/>
    </source>
</evidence>
<dbReference type="GO" id="GO:0000977">
    <property type="term" value="F:RNA polymerase II transcription regulatory region sequence-specific DNA binding"/>
    <property type="evidence" value="ECO:0007669"/>
    <property type="project" value="TreeGrafter"/>
</dbReference>
<comment type="caution">
    <text evidence="1">The sequence shown here is derived from an EMBL/GenBank/DDBJ whole genome shotgun (WGS) entry which is preliminary data.</text>
</comment>
<accession>A0A7J7I224</accession>
<dbReference type="GO" id="GO:0005634">
    <property type="term" value="C:nucleus"/>
    <property type="evidence" value="ECO:0007669"/>
    <property type="project" value="TreeGrafter"/>
</dbReference>
<dbReference type="PANTHER" id="PTHR47025:SF7">
    <property type="entry name" value="ACYL-COA N-ACYLTRANSFERASE WITH RING_FYVE_PHD-TYPE ZINC FINGER DOMAIN-CONTAINING PROTEIN"/>
    <property type="match status" value="1"/>
</dbReference>
<dbReference type="Proteomes" id="UP000593564">
    <property type="component" value="Unassembled WGS sequence"/>
</dbReference>
<reference evidence="2" key="1">
    <citation type="journal article" date="2020" name="Nat. Commun.">
        <title>Genome assembly of wild tea tree DASZ reveals pedigree and selection history of tea varieties.</title>
        <authorList>
            <person name="Zhang W."/>
            <person name="Zhang Y."/>
            <person name="Qiu H."/>
            <person name="Guo Y."/>
            <person name="Wan H."/>
            <person name="Zhang X."/>
            <person name="Scossa F."/>
            <person name="Alseekh S."/>
            <person name="Zhang Q."/>
            <person name="Wang P."/>
            <person name="Xu L."/>
            <person name="Schmidt M.H."/>
            <person name="Jia X."/>
            <person name="Li D."/>
            <person name="Zhu A."/>
            <person name="Guo F."/>
            <person name="Chen W."/>
            <person name="Ni D."/>
            <person name="Usadel B."/>
            <person name="Fernie A.R."/>
            <person name="Wen W."/>
        </authorList>
    </citation>
    <scope>NUCLEOTIDE SEQUENCE [LARGE SCALE GENOMIC DNA]</scope>
    <source>
        <strain evidence="2">cv. G240</strain>
    </source>
</reference>
<gene>
    <name evidence="1" type="ORF">HYC85_005373</name>
</gene>
<evidence type="ECO:0008006" key="3">
    <source>
        <dbReference type="Google" id="ProtNLM"/>
    </source>
</evidence>
<dbReference type="GO" id="GO:0003682">
    <property type="term" value="F:chromatin binding"/>
    <property type="evidence" value="ECO:0007669"/>
    <property type="project" value="TreeGrafter"/>
</dbReference>
<keyword evidence="2" id="KW-1185">Reference proteome</keyword>
<dbReference type="GO" id="GO:0045944">
    <property type="term" value="P:positive regulation of transcription by RNA polymerase II"/>
    <property type="evidence" value="ECO:0007669"/>
    <property type="project" value="TreeGrafter"/>
</dbReference>
<protein>
    <recommendedName>
        <fullName evidence="3">Zinc finger PHD-type domain-containing protein</fullName>
    </recommendedName>
</protein>
<organism evidence="1 2">
    <name type="scientific">Camellia sinensis</name>
    <name type="common">Tea plant</name>
    <name type="synonym">Thea sinensis</name>
    <dbReference type="NCBI Taxonomy" id="4442"/>
    <lineage>
        <taxon>Eukaryota</taxon>
        <taxon>Viridiplantae</taxon>
        <taxon>Streptophyta</taxon>
        <taxon>Embryophyta</taxon>
        <taxon>Tracheophyta</taxon>
        <taxon>Spermatophyta</taxon>
        <taxon>Magnoliopsida</taxon>
        <taxon>eudicotyledons</taxon>
        <taxon>Gunneridae</taxon>
        <taxon>Pentapetalae</taxon>
        <taxon>asterids</taxon>
        <taxon>Ericales</taxon>
        <taxon>Theaceae</taxon>
        <taxon>Camellia</taxon>
    </lineage>
</organism>
<dbReference type="GO" id="GO:0042393">
    <property type="term" value="F:histone binding"/>
    <property type="evidence" value="ECO:0007669"/>
    <property type="project" value="TreeGrafter"/>
</dbReference>
<dbReference type="InterPro" id="IPR013083">
    <property type="entry name" value="Znf_RING/FYVE/PHD"/>
</dbReference>